<keyword evidence="2" id="KW-0732">Signal</keyword>
<sequence length="117" mass="11517">MGLARTVRVAAVAAVLSGLPSTACAVAAGGDVLAATRAAGTLLPGRRSRPSVAGGVAGGLAAGAAIAALDLELVGRRYPAIRALPRGPQWLDHLAFGAVVGAFSGRSGAAQHGRDRR</sequence>
<dbReference type="EMBL" id="LT629791">
    <property type="protein sequence ID" value="SDU61852.1"/>
    <property type="molecule type" value="Genomic_DNA"/>
</dbReference>
<protein>
    <recommendedName>
        <fullName evidence="5">Lipoprotein</fullName>
    </recommendedName>
</protein>
<accession>A0A1H2JZW1</accession>
<gene>
    <name evidence="3" type="ORF">SAMN04488563_3256</name>
</gene>
<proteinExistence type="predicted"/>
<organism evidence="3 4">
    <name type="scientific">Jiangella alkaliphila</name>
    <dbReference type="NCBI Taxonomy" id="419479"/>
    <lineage>
        <taxon>Bacteria</taxon>
        <taxon>Bacillati</taxon>
        <taxon>Actinomycetota</taxon>
        <taxon>Actinomycetes</taxon>
        <taxon>Jiangellales</taxon>
        <taxon>Jiangellaceae</taxon>
        <taxon>Jiangella</taxon>
    </lineage>
</organism>
<evidence type="ECO:0000313" key="3">
    <source>
        <dbReference type="EMBL" id="SDU61852.1"/>
    </source>
</evidence>
<dbReference type="Proteomes" id="UP000182977">
    <property type="component" value="Chromosome I"/>
</dbReference>
<evidence type="ECO:0008006" key="5">
    <source>
        <dbReference type="Google" id="ProtNLM"/>
    </source>
</evidence>
<keyword evidence="4" id="KW-1185">Reference proteome</keyword>
<keyword evidence="1" id="KW-0812">Transmembrane</keyword>
<name>A0A1H2JZW1_9ACTN</name>
<dbReference type="AlphaFoldDB" id="A0A1H2JZW1"/>
<reference evidence="4" key="1">
    <citation type="submission" date="2016-10" db="EMBL/GenBank/DDBJ databases">
        <authorList>
            <person name="Varghese N."/>
            <person name="Submissions S."/>
        </authorList>
    </citation>
    <scope>NUCLEOTIDE SEQUENCE [LARGE SCALE GENOMIC DNA]</scope>
    <source>
        <strain evidence="4">DSM 45079</strain>
    </source>
</reference>
<dbReference type="STRING" id="419479.SAMN04488563_3256"/>
<feature type="signal peptide" evidence="2">
    <location>
        <begin position="1"/>
        <end position="25"/>
    </location>
</feature>
<feature type="chain" id="PRO_5009277995" description="Lipoprotein" evidence="2">
    <location>
        <begin position="26"/>
        <end position="117"/>
    </location>
</feature>
<evidence type="ECO:0000313" key="4">
    <source>
        <dbReference type="Proteomes" id="UP000182977"/>
    </source>
</evidence>
<evidence type="ECO:0000256" key="2">
    <source>
        <dbReference type="SAM" id="SignalP"/>
    </source>
</evidence>
<evidence type="ECO:0000256" key="1">
    <source>
        <dbReference type="SAM" id="Phobius"/>
    </source>
</evidence>
<keyword evidence="1" id="KW-1133">Transmembrane helix</keyword>
<keyword evidence="1" id="KW-0472">Membrane</keyword>
<dbReference type="RefSeq" id="WP_052762637.1">
    <property type="nucleotide sequence ID" value="NZ_LBMC01000013.1"/>
</dbReference>
<feature type="transmembrane region" description="Helical" evidence="1">
    <location>
        <begin position="51"/>
        <end position="69"/>
    </location>
</feature>